<evidence type="ECO:0000256" key="2">
    <source>
        <dbReference type="ARBA" id="ARBA00004922"/>
    </source>
</evidence>
<proteinExistence type="inferred from homology"/>
<comment type="pathway">
    <text evidence="2">Protein modification; protein glycosylation.</text>
</comment>
<keyword evidence="6" id="KW-0735">Signal-anchor</keyword>
<keyword evidence="9 10" id="KW-0472">Membrane</keyword>
<dbReference type="RefSeq" id="XP_029323032.1">
    <property type="nucleotide sequence ID" value="XM_029467172.1"/>
</dbReference>
<dbReference type="PANTHER" id="PTHR31646">
    <property type="entry name" value="ALPHA-1,2-MANNOSYLTRANSFERASE MNN2"/>
    <property type="match status" value="1"/>
</dbReference>
<evidence type="ECO:0000313" key="12">
    <source>
        <dbReference type="Proteomes" id="UP000249293"/>
    </source>
</evidence>
<comment type="subcellular location">
    <subcellularLocation>
        <location evidence="1">Golgi apparatus membrane</location>
        <topology evidence="1">Single-pass type II membrane protein</topology>
    </subcellularLocation>
</comment>
<gene>
    <name evidence="11" type="ORF">C5L36_0D02960</name>
</gene>
<evidence type="ECO:0000256" key="7">
    <source>
        <dbReference type="ARBA" id="ARBA00022989"/>
    </source>
</evidence>
<dbReference type="EMBL" id="CP028776">
    <property type="protein sequence ID" value="AWU77555.1"/>
    <property type="molecule type" value="Genomic_DNA"/>
</dbReference>
<dbReference type="AlphaFoldDB" id="A0A2U9R820"/>
<reference evidence="11 12" key="1">
    <citation type="submission" date="2018-06" db="EMBL/GenBank/DDBJ databases">
        <title>Population genomics shows no distinction between pathogenic Candida krusei and environmental Pichia kudriavzevii: One species, four names.</title>
        <authorList>
            <person name="Douglass A.P."/>
            <person name="Offei B."/>
            <person name="Braun-Galleani S."/>
            <person name="Coughlan A.Y."/>
            <person name="Martos A."/>
            <person name="Ortiz-Merino R.A."/>
            <person name="Byrne K.P."/>
            <person name="Wolfe K.H."/>
        </authorList>
    </citation>
    <scope>NUCLEOTIDE SEQUENCE [LARGE SCALE GENOMIC DNA]</scope>
    <source>
        <strain evidence="11 12">CBS573</strain>
    </source>
</reference>
<keyword evidence="7 10" id="KW-1133">Transmembrane helix</keyword>
<sequence length="619" mass="72307">MMRLFRALQHRYTRMKRFRVPKWITTLINVILIYFSYKALVITYESYSLDEPLWHVTKHHLNKPFYPPNDYFAGGSKKPLKHSNIRVMLQNEHYKSLVASELNYTSYFEDLEETVYSLEPLQYTGDFQSFMESYTSRCRNLSLSFSHPERSITNNGKPVIWDTIFLDNPYETLSRNDLLIMSFDEIFLHDLSLKHEGIIQSLPSGNQKYFSNSGYVVIGGGIYSWYALLTIQTLRNSGSSLPVEVMIPSNNEIDEEYCQLLTRWNAKCISFEDIYGPTVLSLGVRGYQLKAMAIIGSSFSNVLYLDSDILILKNPDKLFTSTVFEKFGFITWPDFWRRTTSPLLYETIGHVGGSVRFLNDFWSGRKGENYHDRQGTLAEWSTEAGLLLINKATHFSMLLLALYYNLNGPAGYYPLLSQGGAGEGDKETWALSALVLNSTHWQVNKYPGKTYGTWMKNVNWFVDSGIVQFDAEDDFYGISHLNEYHNEWESEINYNYDYMFGKHAYQMQEVIPPKSGVPIKEPRKMFYHLHSPKLDPWDYVLDNLFVDRSNRPLRNFGTIEDLGWDLERWIWEYIEQVLCHESEVNHALQNMQCFNGRDFKRVCTEDGRLKSRIEWLKKN</sequence>
<accession>A0A2U9R820</accession>
<dbReference type="SUPFAM" id="SSF53448">
    <property type="entry name" value="Nucleotide-diphospho-sugar transferases"/>
    <property type="match status" value="1"/>
</dbReference>
<keyword evidence="5 10" id="KW-0812">Transmembrane</keyword>
<dbReference type="KEGG" id="pkz:C5L36_0D02960"/>
<dbReference type="PANTHER" id="PTHR31646:SF1">
    <property type="entry name" value="ALPHA-1,2-MANNOSYLTRANSFERASE MNN2"/>
    <property type="match status" value="1"/>
</dbReference>
<evidence type="ECO:0000256" key="6">
    <source>
        <dbReference type="ARBA" id="ARBA00022968"/>
    </source>
</evidence>
<dbReference type="GO" id="GO:0046354">
    <property type="term" value="P:mannan biosynthetic process"/>
    <property type="evidence" value="ECO:0007669"/>
    <property type="project" value="TreeGrafter"/>
</dbReference>
<protein>
    <submittedName>
        <fullName evidence="11">Uncharacterized protein</fullName>
    </submittedName>
</protein>
<comment type="similarity">
    <text evidence="3">Belongs to the MNN1/MNT family.</text>
</comment>
<keyword evidence="4" id="KW-0808">Transferase</keyword>
<organism evidence="11 12">
    <name type="scientific">Pichia kudriavzevii</name>
    <name type="common">Yeast</name>
    <name type="synonym">Issatchenkia orientalis</name>
    <dbReference type="NCBI Taxonomy" id="4909"/>
    <lineage>
        <taxon>Eukaryota</taxon>
        <taxon>Fungi</taxon>
        <taxon>Dikarya</taxon>
        <taxon>Ascomycota</taxon>
        <taxon>Saccharomycotina</taxon>
        <taxon>Pichiomycetes</taxon>
        <taxon>Pichiales</taxon>
        <taxon>Pichiaceae</taxon>
        <taxon>Pichia</taxon>
    </lineage>
</organism>
<dbReference type="OrthoDB" id="430354at2759"/>
<dbReference type="STRING" id="4909.A0A2U9R820"/>
<evidence type="ECO:0000256" key="3">
    <source>
        <dbReference type="ARBA" id="ARBA00009105"/>
    </source>
</evidence>
<name>A0A2U9R820_PICKU</name>
<evidence type="ECO:0000256" key="9">
    <source>
        <dbReference type="ARBA" id="ARBA00023136"/>
    </source>
</evidence>
<dbReference type="GeneID" id="40385384"/>
<dbReference type="GO" id="GO:0000026">
    <property type="term" value="F:alpha-1,2-mannosyltransferase activity"/>
    <property type="evidence" value="ECO:0007669"/>
    <property type="project" value="TreeGrafter"/>
</dbReference>
<dbReference type="InterPro" id="IPR022751">
    <property type="entry name" value="Alpha_mannosyltransferase"/>
</dbReference>
<dbReference type="Proteomes" id="UP000249293">
    <property type="component" value="Chromosome 4"/>
</dbReference>
<feature type="transmembrane region" description="Helical" evidence="10">
    <location>
        <begin position="20"/>
        <end position="37"/>
    </location>
</feature>
<keyword evidence="8" id="KW-0333">Golgi apparatus</keyword>
<dbReference type="Gene3D" id="3.90.550.10">
    <property type="entry name" value="Spore Coat Polysaccharide Biosynthesis Protein SpsA, Chain A"/>
    <property type="match status" value="1"/>
</dbReference>
<dbReference type="Pfam" id="PF11051">
    <property type="entry name" value="Mannosyl_trans3"/>
    <property type="match status" value="1"/>
</dbReference>
<dbReference type="InterPro" id="IPR029044">
    <property type="entry name" value="Nucleotide-diphossugar_trans"/>
</dbReference>
<evidence type="ECO:0000256" key="10">
    <source>
        <dbReference type="SAM" id="Phobius"/>
    </source>
</evidence>
<keyword evidence="12" id="KW-1185">Reference proteome</keyword>
<evidence type="ECO:0000256" key="4">
    <source>
        <dbReference type="ARBA" id="ARBA00022679"/>
    </source>
</evidence>
<dbReference type="VEuPathDB" id="FungiDB:C5L36_0D02960"/>
<evidence type="ECO:0000313" key="11">
    <source>
        <dbReference type="EMBL" id="AWU77555.1"/>
    </source>
</evidence>
<dbReference type="GO" id="GO:0000139">
    <property type="term" value="C:Golgi membrane"/>
    <property type="evidence" value="ECO:0007669"/>
    <property type="project" value="UniProtKB-SubCell"/>
</dbReference>
<evidence type="ECO:0000256" key="5">
    <source>
        <dbReference type="ARBA" id="ARBA00022692"/>
    </source>
</evidence>
<evidence type="ECO:0000256" key="1">
    <source>
        <dbReference type="ARBA" id="ARBA00004323"/>
    </source>
</evidence>
<evidence type="ECO:0000256" key="8">
    <source>
        <dbReference type="ARBA" id="ARBA00023034"/>
    </source>
</evidence>